<accession>A0AAQ3Q9A2</accession>
<dbReference type="Proteomes" id="UP001327560">
    <property type="component" value="Chromosome 3"/>
</dbReference>
<dbReference type="GO" id="GO:0003964">
    <property type="term" value="F:RNA-directed DNA polymerase activity"/>
    <property type="evidence" value="ECO:0007669"/>
    <property type="project" value="UniProtKB-KW"/>
</dbReference>
<keyword evidence="1" id="KW-0808">Transferase</keyword>
<keyword evidence="1" id="KW-0548">Nucleotidyltransferase</keyword>
<proteinExistence type="predicted"/>
<name>A0AAQ3Q9A2_9LILI</name>
<reference evidence="1 2" key="1">
    <citation type="submission" date="2023-10" db="EMBL/GenBank/DDBJ databases">
        <title>Chromosome-scale genome assembly provides insights into flower coloration mechanisms of Canna indica.</title>
        <authorList>
            <person name="Li C."/>
        </authorList>
    </citation>
    <scope>NUCLEOTIDE SEQUENCE [LARGE SCALE GENOMIC DNA]</scope>
    <source>
        <tissue evidence="1">Flower</tissue>
    </source>
</reference>
<evidence type="ECO:0000313" key="2">
    <source>
        <dbReference type="Proteomes" id="UP001327560"/>
    </source>
</evidence>
<dbReference type="AlphaFoldDB" id="A0AAQ3Q9A2"/>
<protein>
    <submittedName>
        <fullName evidence="1">Non-LTR retrolelement reverse transcriptase</fullName>
    </submittedName>
</protein>
<organism evidence="1 2">
    <name type="scientific">Canna indica</name>
    <name type="common">Indian-shot</name>
    <dbReference type="NCBI Taxonomy" id="4628"/>
    <lineage>
        <taxon>Eukaryota</taxon>
        <taxon>Viridiplantae</taxon>
        <taxon>Streptophyta</taxon>
        <taxon>Embryophyta</taxon>
        <taxon>Tracheophyta</taxon>
        <taxon>Spermatophyta</taxon>
        <taxon>Magnoliopsida</taxon>
        <taxon>Liliopsida</taxon>
        <taxon>Zingiberales</taxon>
        <taxon>Cannaceae</taxon>
        <taxon>Canna</taxon>
    </lineage>
</organism>
<evidence type="ECO:0000313" key="1">
    <source>
        <dbReference type="EMBL" id="WOL01096.1"/>
    </source>
</evidence>
<keyword evidence="1" id="KW-0695">RNA-directed DNA polymerase</keyword>
<dbReference type="EMBL" id="CP136892">
    <property type="protein sequence ID" value="WOL01096.1"/>
    <property type="molecule type" value="Genomic_DNA"/>
</dbReference>
<gene>
    <name evidence="1" type="ORF">Cni_G09809</name>
</gene>
<sequence length="148" mass="17909">MERLKELEQKEELIGLSDNELIQVRILQKKIGAFCKQIQIKWWSKERRKWIDEDEKNSKYYHNLVKLKRSRAKIEVLVTEEKALTEDKEIVDGFASWYEMLWKHEETSEMECVLNRLPWNKIYSDEAKKLCSRFDMKEIWQAINGVGR</sequence>
<keyword evidence="2" id="KW-1185">Reference proteome</keyword>